<feature type="non-terminal residue" evidence="1">
    <location>
        <position position="1"/>
    </location>
</feature>
<sequence length="19" mass="2182">NCRLVVHESVLISRNLIES</sequence>
<evidence type="ECO:0000313" key="1">
    <source>
        <dbReference type="EMBL" id="VEN51221.1"/>
    </source>
</evidence>
<dbReference type="Proteomes" id="UP000410492">
    <property type="component" value="Unassembled WGS sequence"/>
</dbReference>
<accession>A0A653CTG4</accession>
<dbReference type="EMBL" id="CAACVG010008838">
    <property type="protein sequence ID" value="VEN51221.1"/>
    <property type="molecule type" value="Genomic_DNA"/>
</dbReference>
<dbReference type="AlphaFoldDB" id="A0A653CTG4"/>
<evidence type="ECO:0000313" key="2">
    <source>
        <dbReference type="Proteomes" id="UP000410492"/>
    </source>
</evidence>
<proteinExistence type="predicted"/>
<name>A0A653CTG4_CALMS</name>
<protein>
    <submittedName>
        <fullName evidence="1">Uncharacterized protein</fullName>
    </submittedName>
</protein>
<reference evidence="1 2" key="1">
    <citation type="submission" date="2019-01" db="EMBL/GenBank/DDBJ databases">
        <authorList>
            <person name="Sayadi A."/>
        </authorList>
    </citation>
    <scope>NUCLEOTIDE SEQUENCE [LARGE SCALE GENOMIC DNA]</scope>
</reference>
<organism evidence="1 2">
    <name type="scientific">Callosobruchus maculatus</name>
    <name type="common">Southern cowpea weevil</name>
    <name type="synonym">Pulse bruchid</name>
    <dbReference type="NCBI Taxonomy" id="64391"/>
    <lineage>
        <taxon>Eukaryota</taxon>
        <taxon>Metazoa</taxon>
        <taxon>Ecdysozoa</taxon>
        <taxon>Arthropoda</taxon>
        <taxon>Hexapoda</taxon>
        <taxon>Insecta</taxon>
        <taxon>Pterygota</taxon>
        <taxon>Neoptera</taxon>
        <taxon>Endopterygota</taxon>
        <taxon>Coleoptera</taxon>
        <taxon>Polyphaga</taxon>
        <taxon>Cucujiformia</taxon>
        <taxon>Chrysomeloidea</taxon>
        <taxon>Chrysomelidae</taxon>
        <taxon>Bruchinae</taxon>
        <taxon>Bruchini</taxon>
        <taxon>Callosobruchus</taxon>
    </lineage>
</organism>
<gene>
    <name evidence="1" type="ORF">CALMAC_LOCUS11755</name>
</gene>
<keyword evidence="2" id="KW-1185">Reference proteome</keyword>